<feature type="chain" id="PRO_5046690898" evidence="3">
    <location>
        <begin position="39"/>
        <end position="327"/>
    </location>
</feature>
<evidence type="ECO:0000313" key="6">
    <source>
        <dbReference type="Proteomes" id="UP000643279"/>
    </source>
</evidence>
<dbReference type="InterPro" id="IPR005770">
    <property type="entry name" value="PhnD"/>
</dbReference>
<gene>
    <name evidence="5" type="primary">phnD</name>
    <name evidence="5" type="ORF">GCM10007170_38220</name>
</gene>
<keyword evidence="2 3" id="KW-0732">Signal</keyword>
<keyword evidence="6" id="KW-1185">Reference proteome</keyword>
<comment type="caution">
    <text evidence="5">The sequence shown here is derived from an EMBL/GenBank/DDBJ whole genome shotgun (WGS) entry which is preliminary data.</text>
</comment>
<sequence>MYPTHIPEGTPMSLATASRAVKASAIALTAILALSACATSAGNTATPGAGTFAKDSSTLIIGMVPDESSATSTWQPVADYVAKVTGKKVEVKESSNYAALIEASVAGQVDVVSFSAFTYLQAKAKGAQFTPVGATVDASTHQPGYYSNAIVPAASDIKDLAGFKGKKVCFVNENSTSGYLFPQYLLHKAGLTKGDYTPVFAGKHDVSAQKTAQGKECDAGFAQEITVTTTGPAAGLFKAEDLKVVDKAFVPGPPFSVGDALPADLKSQLKEKLSTVTTADLRAAGITTSPAFEKFFGEGYKPVDDAYYNNLRDLCKTLPDVKTCEGV</sequence>
<accession>A0ABQ2AZH2</accession>
<dbReference type="PANTHER" id="PTHR35841:SF1">
    <property type="entry name" value="PHOSPHONATES-BINDING PERIPLASMIC PROTEIN"/>
    <property type="match status" value="1"/>
</dbReference>
<dbReference type="Gene3D" id="3.40.190.10">
    <property type="entry name" value="Periplasmic binding protein-like II"/>
    <property type="match status" value="2"/>
</dbReference>
<dbReference type="Pfam" id="PF12974">
    <property type="entry name" value="Phosphonate-bd"/>
    <property type="match status" value="1"/>
</dbReference>
<feature type="signal peptide" evidence="3">
    <location>
        <begin position="1"/>
        <end position="38"/>
    </location>
</feature>
<evidence type="ECO:0000313" key="5">
    <source>
        <dbReference type="EMBL" id="GGI00631.1"/>
    </source>
</evidence>
<protein>
    <submittedName>
        <fullName evidence="5">Phosphate-import protein PhnD</fullName>
    </submittedName>
</protein>
<organism evidence="5 6">
    <name type="scientific">Arthrobacter liuii</name>
    <dbReference type="NCBI Taxonomy" id="1476996"/>
    <lineage>
        <taxon>Bacteria</taxon>
        <taxon>Bacillati</taxon>
        <taxon>Actinomycetota</taxon>
        <taxon>Actinomycetes</taxon>
        <taxon>Micrococcales</taxon>
        <taxon>Micrococcaceae</taxon>
        <taxon>Arthrobacter</taxon>
    </lineage>
</organism>
<evidence type="ECO:0000256" key="1">
    <source>
        <dbReference type="ARBA" id="ARBA00007162"/>
    </source>
</evidence>
<evidence type="ECO:0000259" key="4">
    <source>
        <dbReference type="SMART" id="SM00062"/>
    </source>
</evidence>
<proteinExistence type="inferred from homology"/>
<evidence type="ECO:0000256" key="2">
    <source>
        <dbReference type="ARBA" id="ARBA00022729"/>
    </source>
</evidence>
<dbReference type="InterPro" id="IPR001638">
    <property type="entry name" value="Solute-binding_3/MltF_N"/>
</dbReference>
<dbReference type="SMART" id="SM00062">
    <property type="entry name" value="PBPb"/>
    <property type="match status" value="1"/>
</dbReference>
<feature type="domain" description="Solute-binding protein family 3/N-terminal" evidence="4">
    <location>
        <begin position="58"/>
        <end position="299"/>
    </location>
</feature>
<dbReference type="EMBL" id="BMFW01000028">
    <property type="protein sequence ID" value="GGI00631.1"/>
    <property type="molecule type" value="Genomic_DNA"/>
</dbReference>
<comment type="similarity">
    <text evidence="1">Belongs to the phosphate/phosphite/phosphonate binding protein family.</text>
</comment>
<name>A0ABQ2AZH2_9MICC</name>
<dbReference type="NCBIfam" id="TIGR01098">
    <property type="entry name" value="3A0109s03R"/>
    <property type="match status" value="1"/>
</dbReference>
<dbReference type="PANTHER" id="PTHR35841">
    <property type="entry name" value="PHOSPHONATES-BINDING PERIPLASMIC PROTEIN"/>
    <property type="match status" value="1"/>
</dbReference>
<reference evidence="6" key="1">
    <citation type="journal article" date="2019" name="Int. J. Syst. Evol. Microbiol.">
        <title>The Global Catalogue of Microorganisms (GCM) 10K type strain sequencing project: providing services to taxonomists for standard genome sequencing and annotation.</title>
        <authorList>
            <consortium name="The Broad Institute Genomics Platform"/>
            <consortium name="The Broad Institute Genome Sequencing Center for Infectious Disease"/>
            <person name="Wu L."/>
            <person name="Ma J."/>
        </authorList>
    </citation>
    <scope>NUCLEOTIDE SEQUENCE [LARGE SCALE GENOMIC DNA]</scope>
    <source>
        <strain evidence="6">CGMCC 1.12778</strain>
    </source>
</reference>
<evidence type="ECO:0000256" key="3">
    <source>
        <dbReference type="SAM" id="SignalP"/>
    </source>
</evidence>
<dbReference type="SUPFAM" id="SSF53850">
    <property type="entry name" value="Periplasmic binding protein-like II"/>
    <property type="match status" value="1"/>
</dbReference>
<dbReference type="Proteomes" id="UP000643279">
    <property type="component" value="Unassembled WGS sequence"/>
</dbReference>